<reference evidence="1 2" key="1">
    <citation type="submission" date="2019-02" db="EMBL/GenBank/DDBJ databases">
        <title>Deep-cultivation of Planctomycetes and their phenomic and genomic characterization uncovers novel biology.</title>
        <authorList>
            <person name="Wiegand S."/>
            <person name="Jogler M."/>
            <person name="Boedeker C."/>
            <person name="Pinto D."/>
            <person name="Vollmers J."/>
            <person name="Rivas-Marin E."/>
            <person name="Kohn T."/>
            <person name="Peeters S.H."/>
            <person name="Heuer A."/>
            <person name="Rast P."/>
            <person name="Oberbeckmann S."/>
            <person name="Bunk B."/>
            <person name="Jeske O."/>
            <person name="Meyerdierks A."/>
            <person name="Storesund J.E."/>
            <person name="Kallscheuer N."/>
            <person name="Luecker S."/>
            <person name="Lage O.M."/>
            <person name="Pohl T."/>
            <person name="Merkel B.J."/>
            <person name="Hornburger P."/>
            <person name="Mueller R.-W."/>
            <person name="Bruemmer F."/>
            <person name="Labrenz M."/>
            <person name="Spormann A.M."/>
            <person name="Op Den Camp H."/>
            <person name="Overmann J."/>
            <person name="Amann R."/>
            <person name="Jetten M.S.M."/>
            <person name="Mascher T."/>
            <person name="Medema M.H."/>
            <person name="Devos D.P."/>
            <person name="Kaster A.-K."/>
            <person name="Ovreas L."/>
            <person name="Rohde M."/>
            <person name="Galperin M.Y."/>
            <person name="Jogler C."/>
        </authorList>
    </citation>
    <scope>NUCLEOTIDE SEQUENCE [LARGE SCALE GENOMIC DNA]</scope>
    <source>
        <strain evidence="1 2">CA54</strain>
    </source>
</reference>
<dbReference type="Proteomes" id="UP000320735">
    <property type="component" value="Unassembled WGS sequence"/>
</dbReference>
<keyword evidence="2" id="KW-1185">Reference proteome</keyword>
<accession>A0A5C6BLK8</accession>
<organism evidence="1 2">
    <name type="scientific">Symmachiella macrocystis</name>
    <dbReference type="NCBI Taxonomy" id="2527985"/>
    <lineage>
        <taxon>Bacteria</taxon>
        <taxon>Pseudomonadati</taxon>
        <taxon>Planctomycetota</taxon>
        <taxon>Planctomycetia</taxon>
        <taxon>Planctomycetales</taxon>
        <taxon>Planctomycetaceae</taxon>
        <taxon>Symmachiella</taxon>
    </lineage>
</organism>
<evidence type="ECO:0000313" key="1">
    <source>
        <dbReference type="EMBL" id="TWU12938.1"/>
    </source>
</evidence>
<dbReference type="EMBL" id="SJPP01000001">
    <property type="protein sequence ID" value="TWU12938.1"/>
    <property type="molecule type" value="Genomic_DNA"/>
</dbReference>
<comment type="caution">
    <text evidence="1">The sequence shown here is derived from an EMBL/GenBank/DDBJ whole genome shotgun (WGS) entry which is preliminary data.</text>
</comment>
<sequence>MNNFFTMVFSVLALAAAVLFFAQSMPTELARRILS</sequence>
<protein>
    <submittedName>
        <fullName evidence="1">Uncharacterized protein</fullName>
    </submittedName>
</protein>
<name>A0A5C6BLK8_9PLAN</name>
<evidence type="ECO:0000313" key="2">
    <source>
        <dbReference type="Proteomes" id="UP000320735"/>
    </source>
</evidence>
<gene>
    <name evidence="1" type="ORF">CA54_17640</name>
</gene>
<proteinExistence type="predicted"/>
<dbReference type="AlphaFoldDB" id="A0A5C6BLK8"/>